<protein>
    <submittedName>
        <fullName evidence="1">Uncharacterized protein</fullName>
    </submittedName>
</protein>
<comment type="caution">
    <text evidence="1">The sequence shown here is derived from an EMBL/GenBank/DDBJ whole genome shotgun (WGS) entry which is preliminary data.</text>
</comment>
<gene>
    <name evidence="1" type="ORF">PPRIM_AZ9-3.1.T1410120</name>
</gene>
<dbReference type="EMBL" id="CAJJDM010000145">
    <property type="protein sequence ID" value="CAD8109702.1"/>
    <property type="molecule type" value="Genomic_DNA"/>
</dbReference>
<organism evidence="1 2">
    <name type="scientific">Paramecium primaurelia</name>
    <dbReference type="NCBI Taxonomy" id="5886"/>
    <lineage>
        <taxon>Eukaryota</taxon>
        <taxon>Sar</taxon>
        <taxon>Alveolata</taxon>
        <taxon>Ciliophora</taxon>
        <taxon>Intramacronucleata</taxon>
        <taxon>Oligohymenophorea</taxon>
        <taxon>Peniculida</taxon>
        <taxon>Parameciidae</taxon>
        <taxon>Paramecium</taxon>
    </lineage>
</organism>
<proteinExistence type="predicted"/>
<dbReference type="AlphaFoldDB" id="A0A8S1Q2A8"/>
<evidence type="ECO:0000313" key="2">
    <source>
        <dbReference type="Proteomes" id="UP000688137"/>
    </source>
</evidence>
<accession>A0A8S1Q2A8</accession>
<sequence>MINNFIIRQLFNLVLHNIMDNQNVPNSKKASIGENDIIKNGLNLMKKQNKKYMKVSLQTKYQLHLMVQQQGKKIKEAAKILGIKYATAKTIIFHKRQKRKARGKCGIKMCGYTKKMGNRVSYFQIISITGIDTKYSMEYMM</sequence>
<keyword evidence="2" id="KW-1185">Reference proteome</keyword>
<evidence type="ECO:0000313" key="1">
    <source>
        <dbReference type="EMBL" id="CAD8109702.1"/>
    </source>
</evidence>
<reference evidence="1" key="1">
    <citation type="submission" date="2021-01" db="EMBL/GenBank/DDBJ databases">
        <authorList>
            <consortium name="Genoscope - CEA"/>
            <person name="William W."/>
        </authorList>
    </citation>
    <scope>NUCLEOTIDE SEQUENCE</scope>
</reference>
<name>A0A8S1Q2A8_PARPR</name>
<dbReference type="Proteomes" id="UP000688137">
    <property type="component" value="Unassembled WGS sequence"/>
</dbReference>
<dbReference type="OMA" id="GIKMCGY"/>